<feature type="domain" description="DhaL" evidence="4">
    <location>
        <begin position="18"/>
        <end position="245"/>
    </location>
</feature>
<dbReference type="InterPro" id="IPR004007">
    <property type="entry name" value="DhaL_dom"/>
</dbReference>
<dbReference type="PANTHER" id="PTHR28629:SF4">
    <property type="entry name" value="TRIOKINASE_FMN CYCLASE"/>
    <property type="match status" value="1"/>
</dbReference>
<dbReference type="Gene3D" id="1.25.40.340">
    <property type="match status" value="1"/>
</dbReference>
<name>A0ABX0ZZF1_9ACTN</name>
<dbReference type="EMBL" id="JAATEJ010000040">
    <property type="protein sequence ID" value="NJP48102.1"/>
    <property type="molecule type" value="Genomic_DNA"/>
</dbReference>
<protein>
    <submittedName>
        <fullName evidence="5">DAK2 domain-containing protein</fullName>
    </submittedName>
</protein>
<evidence type="ECO:0000313" key="5">
    <source>
        <dbReference type="EMBL" id="NJP48102.1"/>
    </source>
</evidence>
<dbReference type="RefSeq" id="WP_167986930.1">
    <property type="nucleotide sequence ID" value="NZ_JAATEJ010000040.1"/>
</dbReference>
<accession>A0ABX0ZZF1</accession>
<dbReference type="InterPro" id="IPR050861">
    <property type="entry name" value="Dihydroxyacetone_Kinase"/>
</dbReference>
<proteinExistence type="predicted"/>
<dbReference type="SUPFAM" id="SSF101473">
    <property type="entry name" value="DhaL-like"/>
    <property type="match status" value="1"/>
</dbReference>
<feature type="compositionally biased region" description="Low complexity" evidence="3">
    <location>
        <begin position="77"/>
        <end position="87"/>
    </location>
</feature>
<comment type="caution">
    <text evidence="5">The sequence shown here is derived from an EMBL/GenBank/DDBJ whole genome shotgun (WGS) entry which is preliminary data.</text>
</comment>
<evidence type="ECO:0000256" key="1">
    <source>
        <dbReference type="ARBA" id="ARBA00022679"/>
    </source>
</evidence>
<dbReference type="PROSITE" id="PS51480">
    <property type="entry name" value="DHAL"/>
    <property type="match status" value="1"/>
</dbReference>
<evidence type="ECO:0000256" key="2">
    <source>
        <dbReference type="ARBA" id="ARBA00022777"/>
    </source>
</evidence>
<gene>
    <name evidence="5" type="ORF">HCN08_32570</name>
</gene>
<organism evidence="5 6">
    <name type="scientific">Actinacidiphila epipremni</name>
    <dbReference type="NCBI Taxonomy" id="2053013"/>
    <lineage>
        <taxon>Bacteria</taxon>
        <taxon>Bacillati</taxon>
        <taxon>Actinomycetota</taxon>
        <taxon>Actinomycetes</taxon>
        <taxon>Kitasatosporales</taxon>
        <taxon>Streptomycetaceae</taxon>
        <taxon>Actinacidiphila</taxon>
    </lineage>
</organism>
<dbReference type="SMART" id="SM01120">
    <property type="entry name" value="Dak2"/>
    <property type="match status" value="1"/>
</dbReference>
<sequence length="255" mass="25097">MSDTTTRPEQTGPLAFADFTHRWVHGFAATATATETELTALDQQVGDGDFGMNLVAGLQATLRLLSPPTGDAALPTGRAVTPAGPAAGTPPPGRAAPDASPAAPLAAAATAFLDEVGGTSGPLFGLLFQELADAVREGGAGSPTAALAAGVRGGLAAIQRVGDAEVGDKTLVDALDPAARALAAATTDDPAQALGEAAGAAWRGVHDTTRSTARRGRASYLGDRAAGVPDPGAVGIALLFTAAGGPVTSLAPLLH</sequence>
<keyword evidence="1" id="KW-0808">Transferase</keyword>
<reference evidence="5 6" key="1">
    <citation type="submission" date="2020-03" db="EMBL/GenBank/DDBJ databases">
        <title>WGS of actinomycetes isolated from Thailand.</title>
        <authorList>
            <person name="Thawai C."/>
        </authorList>
    </citation>
    <scope>NUCLEOTIDE SEQUENCE [LARGE SCALE GENOMIC DNA]</scope>
    <source>
        <strain evidence="5 6">PRB2-1</strain>
    </source>
</reference>
<dbReference type="PANTHER" id="PTHR28629">
    <property type="entry name" value="TRIOKINASE/FMN CYCLASE"/>
    <property type="match status" value="1"/>
</dbReference>
<evidence type="ECO:0000256" key="3">
    <source>
        <dbReference type="SAM" id="MobiDB-lite"/>
    </source>
</evidence>
<evidence type="ECO:0000259" key="4">
    <source>
        <dbReference type="PROSITE" id="PS51480"/>
    </source>
</evidence>
<dbReference type="Proteomes" id="UP000734511">
    <property type="component" value="Unassembled WGS sequence"/>
</dbReference>
<keyword evidence="2" id="KW-0418">Kinase</keyword>
<keyword evidence="6" id="KW-1185">Reference proteome</keyword>
<evidence type="ECO:0000313" key="6">
    <source>
        <dbReference type="Proteomes" id="UP000734511"/>
    </source>
</evidence>
<dbReference type="InterPro" id="IPR036117">
    <property type="entry name" value="DhaL_dom_sf"/>
</dbReference>
<feature type="region of interest" description="Disordered" evidence="3">
    <location>
        <begin position="77"/>
        <end position="100"/>
    </location>
</feature>
<dbReference type="Pfam" id="PF02734">
    <property type="entry name" value="Dak2"/>
    <property type="match status" value="1"/>
</dbReference>